<sequence length="233" mass="24667">MSMSTITAKDGTEHNYTDRGEGRHVAYSGRQGLHHRLTAEQLAEHAARLARKNEALEDFAALVAHDVKSSLLSVLRSDEPREVLTRAFEIVDSILAATRADRADGGAAQGADCVQQAIADLGDIRAEVITTVTDEFPIPPAALRIVLRNLLTNAIAAGAGRIFVSAVARGDRRVLVVDDDGAGLGSTDRYATGAQLGLALNRRLVARFGGVLELEPRAGGGTRAVLVLNGADR</sequence>
<keyword evidence="1" id="KW-0418">Kinase</keyword>
<dbReference type="SUPFAM" id="SSF55874">
    <property type="entry name" value="ATPase domain of HSP90 chaperone/DNA topoisomerase II/histidine kinase"/>
    <property type="match status" value="1"/>
</dbReference>
<dbReference type="InterPro" id="IPR036890">
    <property type="entry name" value="HATPase_C_sf"/>
</dbReference>
<protein>
    <recommendedName>
        <fullName evidence="3">Histidine kinase domain-containing protein</fullName>
    </recommendedName>
</protein>
<evidence type="ECO:0000313" key="4">
    <source>
        <dbReference type="EMBL" id="GAA1630804.1"/>
    </source>
</evidence>
<dbReference type="Gene3D" id="3.30.565.10">
    <property type="entry name" value="Histidine kinase-like ATPase, C-terminal domain"/>
    <property type="match status" value="1"/>
</dbReference>
<dbReference type="PROSITE" id="PS50109">
    <property type="entry name" value="HIS_KIN"/>
    <property type="match status" value="1"/>
</dbReference>
<evidence type="ECO:0000256" key="2">
    <source>
        <dbReference type="SAM" id="MobiDB-lite"/>
    </source>
</evidence>
<gene>
    <name evidence="4" type="ORF">GCM10009744_18620</name>
</gene>
<evidence type="ECO:0000313" key="5">
    <source>
        <dbReference type="Proteomes" id="UP001501319"/>
    </source>
</evidence>
<feature type="domain" description="Histidine kinase" evidence="3">
    <location>
        <begin position="143"/>
        <end position="232"/>
    </location>
</feature>
<dbReference type="Pfam" id="PF02518">
    <property type="entry name" value="HATPase_c"/>
    <property type="match status" value="1"/>
</dbReference>
<proteinExistence type="predicted"/>
<feature type="region of interest" description="Disordered" evidence="2">
    <location>
        <begin position="1"/>
        <end position="23"/>
    </location>
</feature>
<dbReference type="Proteomes" id="UP001501319">
    <property type="component" value="Unassembled WGS sequence"/>
</dbReference>
<dbReference type="InterPro" id="IPR003594">
    <property type="entry name" value="HATPase_dom"/>
</dbReference>
<keyword evidence="5" id="KW-1185">Reference proteome</keyword>
<evidence type="ECO:0000259" key="3">
    <source>
        <dbReference type="PROSITE" id="PS50109"/>
    </source>
</evidence>
<evidence type="ECO:0000256" key="1">
    <source>
        <dbReference type="ARBA" id="ARBA00022777"/>
    </source>
</evidence>
<feature type="compositionally biased region" description="Basic and acidic residues" evidence="2">
    <location>
        <begin position="10"/>
        <end position="23"/>
    </location>
</feature>
<organism evidence="4 5">
    <name type="scientific">Kribbella alba</name>
    <dbReference type="NCBI Taxonomy" id="190197"/>
    <lineage>
        <taxon>Bacteria</taxon>
        <taxon>Bacillati</taxon>
        <taxon>Actinomycetota</taxon>
        <taxon>Actinomycetes</taxon>
        <taxon>Propionibacteriales</taxon>
        <taxon>Kribbellaceae</taxon>
        <taxon>Kribbella</taxon>
    </lineage>
</organism>
<reference evidence="5" key="1">
    <citation type="journal article" date="2019" name="Int. J. Syst. Evol. Microbiol.">
        <title>The Global Catalogue of Microorganisms (GCM) 10K type strain sequencing project: providing services to taxonomists for standard genome sequencing and annotation.</title>
        <authorList>
            <consortium name="The Broad Institute Genomics Platform"/>
            <consortium name="The Broad Institute Genome Sequencing Center for Infectious Disease"/>
            <person name="Wu L."/>
            <person name="Ma J."/>
        </authorList>
    </citation>
    <scope>NUCLEOTIDE SEQUENCE [LARGE SCALE GENOMIC DNA]</scope>
    <source>
        <strain evidence="5">JCM 14306</strain>
    </source>
</reference>
<accession>A0ABP4R079</accession>
<keyword evidence="1" id="KW-0808">Transferase</keyword>
<dbReference type="EMBL" id="BAAANE010000004">
    <property type="protein sequence ID" value="GAA1630804.1"/>
    <property type="molecule type" value="Genomic_DNA"/>
</dbReference>
<dbReference type="SMART" id="SM00387">
    <property type="entry name" value="HATPase_c"/>
    <property type="match status" value="1"/>
</dbReference>
<name>A0ABP4R079_9ACTN</name>
<comment type="caution">
    <text evidence="4">The sequence shown here is derived from an EMBL/GenBank/DDBJ whole genome shotgun (WGS) entry which is preliminary data.</text>
</comment>
<dbReference type="InterPro" id="IPR005467">
    <property type="entry name" value="His_kinase_dom"/>
</dbReference>